<feature type="compositionally biased region" description="Low complexity" evidence="1">
    <location>
        <begin position="105"/>
        <end position="119"/>
    </location>
</feature>
<evidence type="ECO:0000256" key="1">
    <source>
        <dbReference type="SAM" id="MobiDB-lite"/>
    </source>
</evidence>
<evidence type="ECO:0000313" key="3">
    <source>
        <dbReference type="Proteomes" id="UP000241603"/>
    </source>
</evidence>
<evidence type="ECO:0000313" key="2">
    <source>
        <dbReference type="EMBL" id="AUV59148.1"/>
    </source>
</evidence>
<organism evidence="2 3">
    <name type="scientific">Klebsiella phage vB_KpnM_KpS110</name>
    <dbReference type="NCBI Taxonomy" id="2079262"/>
    <lineage>
        <taxon>Viruses</taxon>
        <taxon>Duplodnaviria</taxon>
        <taxon>Heunggongvirae</taxon>
        <taxon>Uroviricota</taxon>
        <taxon>Caudoviricetes</taxon>
        <taxon>Pantevenvirales</taxon>
        <taxon>Ackermannviridae</taxon>
        <taxon>Taipeivirus</taxon>
        <taxon>Taipeivirus KpS110</taxon>
    </lineage>
</organism>
<reference evidence="2 3" key="1">
    <citation type="submission" date="2018-01" db="EMBL/GenBank/DDBJ databases">
        <title>Complete genome of Klebsiella pneumoniae bacteriophage vB_KpnM_KpS110.</title>
        <authorList>
            <person name="Verevkin V.V."/>
            <person name="Solovieva E.V."/>
            <person name="Krasilnikova V.M."/>
            <person name="Kislichkina A.A."/>
            <person name="Volozhantsev N.V."/>
        </authorList>
    </citation>
    <scope>NUCLEOTIDE SEQUENCE [LARGE SCALE GENOMIC DNA]</scope>
</reference>
<dbReference type="EMBL" id="MG770379">
    <property type="protein sequence ID" value="AUV59148.1"/>
    <property type="molecule type" value="Genomic_DNA"/>
</dbReference>
<keyword evidence="3" id="KW-1185">Reference proteome</keyword>
<accession>A0A2K9VAB2</accession>
<sequence>MSYILHIESGLKFDIEGKTASDVQSEIKDAGLLIGNVTIRRMLDGVLQSANGFELIDSLSQEEQEETLEALDRAKAEEVQPTDGAGDATPVIDAEETVNQPEAVQTANSEESTETAEQADPQEVEAVANADEVRRRILGTNVAEALAEGSNAAEDASLAAKSKLTNLTPAVAPEDRKRRHNKREEMVEAARSSNFGAILAAVEAGVIPGVYLSYVNPDMRWFQFPVTDLADKENPHARTNTYVDLAPITSGGWGFSLYVKGKSFTKRQKIKETDAESLVKAINEWLPGALEEAKNAG</sequence>
<gene>
    <name evidence="2" type="ORF">kps110_032</name>
</gene>
<protein>
    <submittedName>
        <fullName evidence="2">Uncharacterized protein</fullName>
    </submittedName>
</protein>
<dbReference type="Proteomes" id="UP000241603">
    <property type="component" value="Segment"/>
</dbReference>
<proteinExistence type="predicted"/>
<name>A0A2K9VAB2_9CAUD</name>
<feature type="region of interest" description="Disordered" evidence="1">
    <location>
        <begin position="96"/>
        <end position="122"/>
    </location>
</feature>